<dbReference type="RefSeq" id="WP_067218959.1">
    <property type="nucleotide sequence ID" value="NZ_JAJGNR010000004.1"/>
</dbReference>
<reference evidence="1 2" key="1">
    <citation type="submission" date="2017-08" db="EMBL/GenBank/DDBJ databases">
        <authorList>
            <person name="de Groot N.N."/>
        </authorList>
    </citation>
    <scope>NUCLEOTIDE SEQUENCE [LARGE SCALE GENOMIC DNA]</scope>
    <source>
        <strain evidence="1 2">USBA 352</strain>
    </source>
</reference>
<dbReference type="EMBL" id="OBML01000005">
    <property type="protein sequence ID" value="SOC07294.1"/>
    <property type="molecule type" value="Genomic_DNA"/>
</dbReference>
<sequence length="148" mass="16491">MARPPETPAPESAQLVAVYKAVLQKVLDKRPSGTRQRIAAVLGKNRSFVSQITNPAYSTPIPAAHIEPILEVCHFSPREREAFLDAYAVAHPRRQSPADRGPKLRARTLLLPDLGDLERNRRLDVLLDNVIRDLADLLEEGDDEAARK</sequence>
<proteinExistence type="predicted"/>
<accession>A0A285SHC4</accession>
<dbReference type="AlphaFoldDB" id="A0A285SHC4"/>
<name>A0A285SHC4_9HYPH</name>
<dbReference type="STRING" id="538381.GCA_001696535_01886"/>
<protein>
    <submittedName>
        <fullName evidence="1">Uncharacterized protein</fullName>
    </submittedName>
</protein>
<evidence type="ECO:0000313" key="1">
    <source>
        <dbReference type="EMBL" id="SOC07294.1"/>
    </source>
</evidence>
<keyword evidence="2" id="KW-1185">Reference proteome</keyword>
<dbReference type="Proteomes" id="UP000219331">
    <property type="component" value="Unassembled WGS sequence"/>
</dbReference>
<dbReference type="OrthoDB" id="7851523at2"/>
<gene>
    <name evidence="1" type="ORF">SAMN05421512_105334</name>
</gene>
<organism evidence="1 2">
    <name type="scientific">Stappia indica</name>
    <dbReference type="NCBI Taxonomy" id="538381"/>
    <lineage>
        <taxon>Bacteria</taxon>
        <taxon>Pseudomonadati</taxon>
        <taxon>Pseudomonadota</taxon>
        <taxon>Alphaproteobacteria</taxon>
        <taxon>Hyphomicrobiales</taxon>
        <taxon>Stappiaceae</taxon>
        <taxon>Stappia</taxon>
    </lineage>
</organism>
<evidence type="ECO:0000313" key="2">
    <source>
        <dbReference type="Proteomes" id="UP000219331"/>
    </source>
</evidence>